<dbReference type="EMBL" id="AFZX01000097">
    <property type="protein sequence ID" value="EHL05489.1"/>
    <property type="molecule type" value="Genomic_DNA"/>
</dbReference>
<dbReference type="HOGENOM" id="CLU_058779_0_0_9"/>
<organism evidence="3 4">
    <name type="scientific">Desulfitobacterium hafniense DP7</name>
    <dbReference type="NCBI Taxonomy" id="537010"/>
    <lineage>
        <taxon>Bacteria</taxon>
        <taxon>Bacillati</taxon>
        <taxon>Bacillota</taxon>
        <taxon>Clostridia</taxon>
        <taxon>Eubacteriales</taxon>
        <taxon>Desulfitobacteriaceae</taxon>
        <taxon>Desulfitobacterium</taxon>
    </lineage>
</organism>
<keyword evidence="1" id="KW-0472">Membrane</keyword>
<feature type="domain" description="Phosphodiester glycosidase" evidence="2">
    <location>
        <begin position="161"/>
        <end position="339"/>
    </location>
</feature>
<reference evidence="3 4" key="1">
    <citation type="submission" date="2011-08" db="EMBL/GenBank/DDBJ databases">
        <authorList>
            <person name="Weinstock G."/>
            <person name="Sodergren E."/>
            <person name="Clifton S."/>
            <person name="Fulton L."/>
            <person name="Fulton B."/>
            <person name="Courtney L."/>
            <person name="Fronick C."/>
            <person name="Harrison M."/>
            <person name="Strong C."/>
            <person name="Farmer C."/>
            <person name="Delahaunty K."/>
            <person name="Markovic C."/>
            <person name="Hall O."/>
            <person name="Minx P."/>
            <person name="Tomlinson C."/>
            <person name="Mitreva M."/>
            <person name="Hou S."/>
            <person name="Chen J."/>
            <person name="Wollam A."/>
            <person name="Pepin K.H."/>
            <person name="Johnson M."/>
            <person name="Bhonagiri V."/>
            <person name="Zhang X."/>
            <person name="Suruliraj S."/>
            <person name="Warren W."/>
            <person name="Chinwalla A."/>
            <person name="Mardis E.R."/>
            <person name="Wilson R.K."/>
        </authorList>
    </citation>
    <scope>NUCLEOTIDE SEQUENCE [LARGE SCALE GENOMIC DNA]</scope>
    <source>
        <strain evidence="3 4">DP7</strain>
    </source>
</reference>
<evidence type="ECO:0000313" key="3">
    <source>
        <dbReference type="EMBL" id="EHL05489.1"/>
    </source>
</evidence>
<gene>
    <name evidence="3" type="ORF">HMPREF0322_03839</name>
</gene>
<dbReference type="Pfam" id="PF09992">
    <property type="entry name" value="NAGPA"/>
    <property type="match status" value="1"/>
</dbReference>
<feature type="transmembrane region" description="Helical" evidence="1">
    <location>
        <begin position="27"/>
        <end position="49"/>
    </location>
</feature>
<keyword evidence="1" id="KW-0812">Transmembrane</keyword>
<dbReference type="AlphaFoldDB" id="G9XS90"/>
<proteinExistence type="predicted"/>
<evidence type="ECO:0000259" key="2">
    <source>
        <dbReference type="Pfam" id="PF09992"/>
    </source>
</evidence>
<protein>
    <recommendedName>
        <fullName evidence="2">Phosphodiester glycosidase domain-containing protein</fullName>
    </recommendedName>
</protein>
<dbReference type="PATRIC" id="fig|537010.4.peg.3593"/>
<dbReference type="PANTHER" id="PTHR40446">
    <property type="entry name" value="N-ACETYLGLUCOSAMINE-1-PHOSPHODIESTER ALPHA-N-ACETYLGLUCOSAMINIDASE"/>
    <property type="match status" value="1"/>
</dbReference>
<dbReference type="PANTHER" id="PTHR40446:SF2">
    <property type="entry name" value="N-ACETYLGLUCOSAMINE-1-PHOSPHODIESTER ALPHA-N-ACETYLGLUCOSAMINIDASE"/>
    <property type="match status" value="1"/>
</dbReference>
<dbReference type="RefSeq" id="WP_005814739.1">
    <property type="nucleotide sequence ID" value="NZ_JH414483.1"/>
</dbReference>
<dbReference type="Proteomes" id="UP000004416">
    <property type="component" value="Unassembled WGS sequence"/>
</dbReference>
<evidence type="ECO:0000313" key="4">
    <source>
        <dbReference type="Proteomes" id="UP000004416"/>
    </source>
</evidence>
<name>G9XS90_DESHA</name>
<evidence type="ECO:0000256" key="1">
    <source>
        <dbReference type="SAM" id="Phobius"/>
    </source>
</evidence>
<keyword evidence="1" id="KW-1133">Transmembrane helix</keyword>
<dbReference type="InterPro" id="IPR018711">
    <property type="entry name" value="NAGPA"/>
</dbReference>
<comment type="caution">
    <text evidence="3">The sequence shown here is derived from an EMBL/GenBank/DDBJ whole genome shotgun (WGS) entry which is preliminary data.</text>
</comment>
<sequence>MEGESQIITTTRIKRTNKKRKRFKPKIFVLFMIFQMILPIIMTPFIIFYGPFDSLKSLVVGTVYTSRHPHYLNYFLSQEEIETIIAQNNQSLGGDIQDTNRSNAVNLEEGIVVEDIEGKNALGRFRGKVMLIKDPKRIKVAVTQSLGVNGERVSDLVKNMGAVAGINGGGFYDPDGSGNGAYPDGITVQKGEIIHNNVGDKAINMIGLDKEGQLVLGNMTVAQIREKGIQEAVHFEPNLIVNGKKAEFSDGPYGYAPRTAIGQKADGTIIFVVIDGRQPTWSMGAGMSDLYNIFRKYDAVAAANLDGGSSTEMMYNGKILNKLWNMFGERYMPTGFVVMP</sequence>
<accession>G9XS90</accession>